<evidence type="ECO:0000259" key="9">
    <source>
        <dbReference type="Pfam" id="PF20473"/>
    </source>
</evidence>
<evidence type="ECO:0000313" key="10">
    <source>
        <dbReference type="EMBL" id="QNL95807.1"/>
    </source>
</evidence>
<feature type="domain" description="MmeI-like target recognition" evidence="7">
    <location>
        <begin position="474"/>
        <end position="676"/>
    </location>
</feature>
<feature type="domain" description="MmeI-like DNA-methyltransferase" evidence="9">
    <location>
        <begin position="188"/>
        <end position="449"/>
    </location>
</feature>
<evidence type="ECO:0000256" key="1">
    <source>
        <dbReference type="ARBA" id="ARBA00011900"/>
    </source>
</evidence>
<dbReference type="Gene3D" id="3.40.50.150">
    <property type="entry name" value="Vaccinia Virus protein VP39"/>
    <property type="match status" value="1"/>
</dbReference>
<dbReference type="InterPro" id="IPR046816">
    <property type="entry name" value="MmeI_Mtase"/>
</dbReference>
<dbReference type="Proteomes" id="UP000515871">
    <property type="component" value="Chromosome"/>
</dbReference>
<dbReference type="Pfam" id="PF20465">
    <property type="entry name" value="MmeI_hel"/>
    <property type="match status" value="1"/>
</dbReference>
<evidence type="ECO:0000259" key="7">
    <source>
        <dbReference type="Pfam" id="PF20466"/>
    </source>
</evidence>
<accession>A0ABX6SX72</accession>
<dbReference type="Pfam" id="PF20473">
    <property type="entry name" value="MmeI_Mtase"/>
    <property type="match status" value="1"/>
</dbReference>
<dbReference type="InterPro" id="IPR029063">
    <property type="entry name" value="SAM-dependent_MTases_sf"/>
</dbReference>
<evidence type="ECO:0000259" key="8">
    <source>
        <dbReference type="Pfam" id="PF20467"/>
    </source>
</evidence>
<dbReference type="PANTHER" id="PTHR33841:SF1">
    <property type="entry name" value="DNA METHYLTRANSFERASE A"/>
    <property type="match status" value="1"/>
</dbReference>
<dbReference type="InterPro" id="IPR046820">
    <property type="entry name" value="MmeI_TRD"/>
</dbReference>
<dbReference type="EC" id="2.1.1.72" evidence="1"/>
<dbReference type="SUPFAM" id="SSF53335">
    <property type="entry name" value="S-adenosyl-L-methionine-dependent methyltransferases"/>
    <property type="match status" value="1"/>
</dbReference>
<dbReference type="Pfam" id="PF20467">
    <property type="entry name" value="MmeI_C"/>
    <property type="match status" value="1"/>
</dbReference>
<dbReference type="EMBL" id="CP060587">
    <property type="protein sequence ID" value="QNL95807.1"/>
    <property type="molecule type" value="Genomic_DNA"/>
</dbReference>
<organism evidence="10 11">
    <name type="scientific">Aeromicrobium senzhongii</name>
    <dbReference type="NCBI Taxonomy" id="2663859"/>
    <lineage>
        <taxon>Bacteria</taxon>
        <taxon>Bacillati</taxon>
        <taxon>Actinomycetota</taxon>
        <taxon>Actinomycetes</taxon>
        <taxon>Propionibacteriales</taxon>
        <taxon>Nocardioidaceae</taxon>
        <taxon>Aeromicrobium</taxon>
    </lineage>
</organism>
<dbReference type="InterPro" id="IPR050953">
    <property type="entry name" value="N4_N6_ade-DNA_methylase"/>
</dbReference>
<feature type="region of interest" description="Disordered" evidence="5">
    <location>
        <begin position="1"/>
        <end position="28"/>
    </location>
</feature>
<keyword evidence="11" id="KW-1185">Reference proteome</keyword>
<feature type="compositionally biased region" description="Acidic residues" evidence="5">
    <location>
        <begin position="13"/>
        <end position="27"/>
    </location>
</feature>
<keyword evidence="2" id="KW-0489">Methyltransferase</keyword>
<feature type="compositionally biased region" description="Low complexity" evidence="5">
    <location>
        <begin position="1"/>
        <end position="12"/>
    </location>
</feature>
<gene>
    <name evidence="10" type="ORF">H9L21_01070</name>
</gene>
<name>A0ABX6SX72_9ACTN</name>
<keyword evidence="3" id="KW-0808">Transferase</keyword>
<dbReference type="PANTHER" id="PTHR33841">
    <property type="entry name" value="DNA METHYLTRANSFERASE YEEA-RELATED"/>
    <property type="match status" value="1"/>
</dbReference>
<evidence type="ECO:0000259" key="6">
    <source>
        <dbReference type="Pfam" id="PF20465"/>
    </source>
</evidence>
<reference evidence="10 11" key="1">
    <citation type="submission" date="2020-08" db="EMBL/GenBank/DDBJ databases">
        <title>Novel species in genus Aeromicrobium.</title>
        <authorList>
            <person name="Zhang G."/>
        </authorList>
    </citation>
    <scope>NUCLEOTIDE SEQUENCE [LARGE SCALE GENOMIC DNA]</scope>
    <source>
        <strain evidence="11">zg-629</strain>
    </source>
</reference>
<protein>
    <recommendedName>
        <fullName evidence="1">site-specific DNA-methyltransferase (adenine-specific)</fullName>
        <ecNumber evidence="1">2.1.1.72</ecNumber>
    </recommendedName>
</protein>
<dbReference type="InterPro" id="IPR046819">
    <property type="entry name" value="MmeI_hel"/>
</dbReference>
<evidence type="ECO:0000256" key="5">
    <source>
        <dbReference type="SAM" id="MobiDB-lite"/>
    </source>
</evidence>
<evidence type="ECO:0000256" key="4">
    <source>
        <dbReference type="ARBA" id="ARBA00047942"/>
    </source>
</evidence>
<proteinExistence type="predicted"/>
<feature type="domain" description="MmeI-like helicase spacer" evidence="6">
    <location>
        <begin position="30"/>
        <end position="109"/>
    </location>
</feature>
<feature type="domain" description="MmeI-like C-terminal" evidence="8">
    <location>
        <begin position="682"/>
        <end position="758"/>
    </location>
</feature>
<comment type="catalytic activity">
    <reaction evidence="4">
        <text>a 2'-deoxyadenosine in DNA + S-adenosyl-L-methionine = an N(6)-methyl-2'-deoxyadenosine in DNA + S-adenosyl-L-homocysteine + H(+)</text>
        <dbReference type="Rhea" id="RHEA:15197"/>
        <dbReference type="Rhea" id="RHEA-COMP:12418"/>
        <dbReference type="Rhea" id="RHEA-COMP:12419"/>
        <dbReference type="ChEBI" id="CHEBI:15378"/>
        <dbReference type="ChEBI" id="CHEBI:57856"/>
        <dbReference type="ChEBI" id="CHEBI:59789"/>
        <dbReference type="ChEBI" id="CHEBI:90615"/>
        <dbReference type="ChEBI" id="CHEBI:90616"/>
        <dbReference type="EC" id="2.1.1.72"/>
    </reaction>
</comment>
<dbReference type="Pfam" id="PF20466">
    <property type="entry name" value="MmeI_TRD"/>
    <property type="match status" value="1"/>
</dbReference>
<evidence type="ECO:0000256" key="3">
    <source>
        <dbReference type="ARBA" id="ARBA00022679"/>
    </source>
</evidence>
<evidence type="ECO:0000313" key="11">
    <source>
        <dbReference type="Proteomes" id="UP000515871"/>
    </source>
</evidence>
<dbReference type="InterPro" id="IPR046818">
    <property type="entry name" value="MmeI_C"/>
</dbReference>
<sequence length="761" mass="85921">MANLYTTMTGDADTGDDTSTPEEEEERTAEISVLLTRLLFLMFADDASMHRWRSGQFKNWIKTRTRPDGSDLGAQLNALFDTLNTPEIRRSKRLDEAMAAFPYVNGELFAIRMATESFTAEMRDALLEACEFDWSRISPAVFGSLFQTVKSREARHAAGEHYTSEENILKTLRPLFLDNLRKRIESATSAPQLERIHEEMRHMRFVDPACGCGNFLVVAYREMRALELDLLIRLRDRRGESNQTVLDAAELLNVSLDQFVGIELNWWPAKIAQTAMFLVDHQANQAMTHALGGAPDRLPIEIAATIHHTNALTSDWEKLLPGPGPLTFVFGNPPFLGRDRTTEPQKAELRTAWETENVGHLDFVTAWHAKTLKYMADREGEWAYVTTNSITQGEPVEALFRAVEEAGWHIKFAHRTFRWTSESRSDERAVVHVVIVGFTRDTSVPPRLFSYASVSASPEEVKVAHRINGYLSDADNLYVVGRSKPLSPELAPVAYGSMPRDSGNLIVEPEDYDLVAKDPVAAKYVRRYVGARELIHNEHRWCLWMVDLDAADVNRSQVLRERLKANAEFRSKSNAASTRKAAQTPQLFVQNGQPKVPYLCIPAHFSETRRYATVDHFDADVIASNANFTTIDPDGFVFAVISSTMFITWQRNVGGRLKSDLRFAKELVWNTLPLPTVDGALRKRIIAAGERVLAARALHPDRSLANHYHPLAMAPELLKAHQDLDKVVDKAFGWDGRTRLDEAKRLKMLFEQYAALIATEA</sequence>
<evidence type="ECO:0000256" key="2">
    <source>
        <dbReference type="ARBA" id="ARBA00022603"/>
    </source>
</evidence>